<dbReference type="STRING" id="1905730.W5S_2020"/>
<dbReference type="AlphaFoldDB" id="A0A0H3I378"/>
<organism evidence="1 3">
    <name type="scientific">Pectobacterium parmentieri</name>
    <dbReference type="NCBI Taxonomy" id="1905730"/>
    <lineage>
        <taxon>Bacteria</taxon>
        <taxon>Pseudomonadati</taxon>
        <taxon>Pseudomonadota</taxon>
        <taxon>Gammaproteobacteria</taxon>
        <taxon>Enterobacterales</taxon>
        <taxon>Pectobacteriaceae</taxon>
        <taxon>Pectobacterium</taxon>
    </lineage>
</organism>
<sequence length="351" mass="40592">MAHYWWKDLLDRNNVWQGLELIVQGQAPSKQNIEMLSGHHGRMSLQVRGEALFWASMLKDHSGVWLVFNADHPDQQGLLSPVTSHEVEAVKKQGEQAWVSEWCRYFARQLVRTPEPLLPERRWLLRPMASVARSAPYTVKQTATVENWHFHSPARTGNIGCDWALYGEDFPDLANPQKVSLVDWWWGGNLLLGRYAVKTETGRLKWWRKKCREGTLPPVLVWYVAGLASFVILDGHYRLQAAIEEGIPPLFLVLSELNERVFPPEPEHQERILRALEQQQHKNPGYSVEGINQTLINLYDTRYLYASTHSRAVLGKGDSWARDVKAYLHKYHCEENLEKILNRVNDEPPPH</sequence>
<dbReference type="Proteomes" id="UP000008044">
    <property type="component" value="Chromosome"/>
</dbReference>
<reference evidence="2" key="4">
    <citation type="submission" date="2024-05" db="EMBL/GenBank/DDBJ databases">
        <title>Identification of Pectobacterium versatile causing blackleg of potato from New York State with a whole genome sequencing approach.</title>
        <authorList>
            <person name="Ma X."/>
            <person name="Swingle B."/>
        </authorList>
    </citation>
    <scope>NUCLEOTIDE SEQUENCE</scope>
    <source>
        <strain evidence="2">NY1588A</strain>
    </source>
</reference>
<dbReference type="HOGENOM" id="CLU_069125_0_0_6"/>
<proteinExistence type="predicted"/>
<name>A0A0H3I378_PECPM</name>
<keyword evidence="4" id="KW-1185">Reference proteome</keyword>
<protein>
    <submittedName>
        <fullName evidence="1">Uncharacterized protein</fullName>
    </submittedName>
</protein>
<dbReference type="RefSeq" id="WP_014699726.1">
    <property type="nucleotide sequence ID" value="NC_017845.1"/>
</dbReference>
<dbReference type="Proteomes" id="UP001194579">
    <property type="component" value="Unassembled WGS sequence"/>
</dbReference>
<reference evidence="1 3" key="1">
    <citation type="journal article" date="2012" name="J. Bacteriol.">
        <title>Genome sequence of Pectobacterium sp. strain SCC3193.</title>
        <authorList>
            <person name="Koskinen J.P."/>
            <person name="Laine P."/>
            <person name="Niemi O."/>
            <person name="Nykyri J."/>
            <person name="Harjunpaa H."/>
            <person name="Auvinen P."/>
            <person name="Paulin L."/>
            <person name="Pirhonen M."/>
            <person name="Palva T."/>
            <person name="Holm L."/>
        </authorList>
    </citation>
    <scope>NUCLEOTIDE SEQUENCE [LARGE SCALE GENOMIC DNA]</scope>
    <source>
        <strain evidence="1 3">SCC3193</strain>
    </source>
</reference>
<dbReference type="KEGG" id="pec:W5S_2020"/>
<evidence type="ECO:0000313" key="3">
    <source>
        <dbReference type="Proteomes" id="UP000008044"/>
    </source>
</evidence>
<reference evidence="1" key="2">
    <citation type="submission" date="2012-03" db="EMBL/GenBank/DDBJ databases">
        <authorList>
            <person name="Koskinen P."/>
            <person name="Laine P."/>
            <person name="Niemi O."/>
            <person name="Nykyri J."/>
            <person name="Harjunpaa H."/>
            <person name="Auvinen P."/>
            <person name="Paulin L."/>
            <person name="Pirhonen M."/>
            <person name="Palva T."/>
            <person name="Holm L."/>
        </authorList>
    </citation>
    <scope>NUCLEOTIDE SEQUENCE</scope>
    <source>
        <strain evidence="1">SCC3193</strain>
    </source>
</reference>
<dbReference type="OMA" id="RIDSYWD"/>
<dbReference type="eggNOG" id="ENOG502ZA2V">
    <property type="taxonomic scope" value="Bacteria"/>
</dbReference>
<dbReference type="EMBL" id="CP003415">
    <property type="protein sequence ID" value="AFI90110.1"/>
    <property type="molecule type" value="Genomic_DNA"/>
</dbReference>
<reference evidence="4" key="3">
    <citation type="submission" date="2023-07" db="EMBL/GenBank/DDBJ databases">
        <title>Identification of Pectobacterium versatile causing blackleg of potato from New York State with a whole genome sequencing approach.</title>
        <authorList>
            <person name="Ma X."/>
            <person name="Swingle B."/>
        </authorList>
    </citation>
    <scope>NUCLEOTIDE SEQUENCE [LARGE SCALE GENOMIC DNA]</scope>
    <source>
        <strain evidence="4">NY1588A</strain>
    </source>
</reference>
<evidence type="ECO:0000313" key="1">
    <source>
        <dbReference type="EMBL" id="AFI90110.1"/>
    </source>
</evidence>
<evidence type="ECO:0000313" key="4">
    <source>
        <dbReference type="Proteomes" id="UP001194579"/>
    </source>
</evidence>
<gene>
    <name evidence="1" type="ordered locus">W5S_2020</name>
    <name evidence="2" type="ORF">F6Q06_14605</name>
</gene>
<accession>A0A0H3I378</accession>
<dbReference type="EMBL" id="WABS01000028">
    <property type="protein sequence ID" value="MBI0555712.1"/>
    <property type="molecule type" value="Genomic_DNA"/>
</dbReference>
<evidence type="ECO:0000313" key="2">
    <source>
        <dbReference type="EMBL" id="MBI0555712.1"/>
    </source>
</evidence>
<dbReference type="PATRIC" id="fig|1166016.3.peg.2036"/>